<name>A0A195AUT9_9HYME</name>
<dbReference type="CDD" id="cd00112">
    <property type="entry name" value="LDLa"/>
    <property type="match status" value="1"/>
</dbReference>
<dbReference type="PROSITE" id="PS50068">
    <property type="entry name" value="LDLRA_2"/>
    <property type="match status" value="1"/>
</dbReference>
<evidence type="ECO:0000313" key="3">
    <source>
        <dbReference type="EMBL" id="KYM75827.1"/>
    </source>
</evidence>
<sequence length="287" mass="31745">MYIYIQELEKSIARTFGRSDKCAWIFWWHQEEDETFAAGSPLEAHGRFSKGWAVEVAVALAFLGPAFRSSNLMHVACHANIFSFISPLSFSRQQLNAVYKGCSSKSVSNYFSCFSGGFTAMKIVKRQVTTCSGDQFRCLDGICLNIDKRCNGIADCRNGEDENQCDFNGVCLIQLRYFCLLTSLIVSSLLIDNVNPTLLHVLIVRSIITFARATITPTTVPAISRDKPAPMLFAKCRLPDAIIHERSRGAPELKRASNGPAKFNNKIAGTLISLASKPSSDLIQTRA</sequence>
<dbReference type="AlphaFoldDB" id="A0A195AUT9"/>
<reference evidence="3 4" key="1">
    <citation type="submission" date="2015-09" db="EMBL/GenBank/DDBJ databases">
        <title>Atta colombica WGS genome.</title>
        <authorList>
            <person name="Nygaard S."/>
            <person name="Hu H."/>
            <person name="Boomsma J."/>
            <person name="Zhang G."/>
        </authorList>
    </citation>
    <scope>NUCLEOTIDE SEQUENCE [LARGE SCALE GENOMIC DNA]</scope>
    <source>
        <strain evidence="3">Treedump-2</strain>
        <tissue evidence="3">Whole body</tissue>
    </source>
</reference>
<feature type="disulfide bond" evidence="2">
    <location>
        <begin position="138"/>
        <end position="156"/>
    </location>
</feature>
<protein>
    <submittedName>
        <fullName evidence="3">Uncharacterized protein</fullName>
    </submittedName>
</protein>
<keyword evidence="1 2" id="KW-1015">Disulfide bond</keyword>
<evidence type="ECO:0000256" key="2">
    <source>
        <dbReference type="PROSITE-ProRule" id="PRU00124"/>
    </source>
</evidence>
<feature type="disulfide bond" evidence="2">
    <location>
        <begin position="131"/>
        <end position="143"/>
    </location>
</feature>
<evidence type="ECO:0000313" key="4">
    <source>
        <dbReference type="Proteomes" id="UP000078540"/>
    </source>
</evidence>
<dbReference type="InterPro" id="IPR036055">
    <property type="entry name" value="LDL_receptor-like_sf"/>
</dbReference>
<evidence type="ECO:0000256" key="1">
    <source>
        <dbReference type="ARBA" id="ARBA00023157"/>
    </source>
</evidence>
<dbReference type="Gene3D" id="4.10.400.10">
    <property type="entry name" value="Low-density Lipoprotein Receptor"/>
    <property type="match status" value="1"/>
</dbReference>
<dbReference type="SUPFAM" id="SSF57424">
    <property type="entry name" value="LDL receptor-like module"/>
    <property type="match status" value="1"/>
</dbReference>
<dbReference type="Proteomes" id="UP000078540">
    <property type="component" value="Unassembled WGS sequence"/>
</dbReference>
<dbReference type="SMART" id="SM00192">
    <property type="entry name" value="LDLa"/>
    <property type="match status" value="1"/>
</dbReference>
<gene>
    <name evidence="3" type="ORF">ALC53_13892</name>
</gene>
<dbReference type="EMBL" id="KQ976738">
    <property type="protein sequence ID" value="KYM75827.1"/>
    <property type="molecule type" value="Genomic_DNA"/>
</dbReference>
<dbReference type="InterPro" id="IPR002172">
    <property type="entry name" value="LDrepeatLR_classA_rpt"/>
</dbReference>
<proteinExistence type="predicted"/>
<dbReference type="Pfam" id="PF00057">
    <property type="entry name" value="Ldl_recept_a"/>
    <property type="match status" value="1"/>
</dbReference>
<organism evidence="3 4">
    <name type="scientific">Atta colombica</name>
    <dbReference type="NCBI Taxonomy" id="520822"/>
    <lineage>
        <taxon>Eukaryota</taxon>
        <taxon>Metazoa</taxon>
        <taxon>Ecdysozoa</taxon>
        <taxon>Arthropoda</taxon>
        <taxon>Hexapoda</taxon>
        <taxon>Insecta</taxon>
        <taxon>Pterygota</taxon>
        <taxon>Neoptera</taxon>
        <taxon>Endopterygota</taxon>
        <taxon>Hymenoptera</taxon>
        <taxon>Apocrita</taxon>
        <taxon>Aculeata</taxon>
        <taxon>Formicoidea</taxon>
        <taxon>Formicidae</taxon>
        <taxon>Myrmicinae</taxon>
        <taxon>Atta</taxon>
    </lineage>
</organism>
<dbReference type="InterPro" id="IPR023415">
    <property type="entry name" value="LDLR_class-A_CS"/>
</dbReference>
<dbReference type="PROSITE" id="PS01209">
    <property type="entry name" value="LDLRA_1"/>
    <property type="match status" value="1"/>
</dbReference>
<keyword evidence="4" id="KW-1185">Reference proteome</keyword>
<feature type="disulfide bond" evidence="2">
    <location>
        <begin position="150"/>
        <end position="165"/>
    </location>
</feature>
<accession>A0A195AUT9</accession>